<protein>
    <submittedName>
        <fullName evidence="2">Uncharacterized protein</fullName>
    </submittedName>
</protein>
<organism evidence="2 3">
    <name type="scientific">Euplotes crassus</name>
    <dbReference type="NCBI Taxonomy" id="5936"/>
    <lineage>
        <taxon>Eukaryota</taxon>
        <taxon>Sar</taxon>
        <taxon>Alveolata</taxon>
        <taxon>Ciliophora</taxon>
        <taxon>Intramacronucleata</taxon>
        <taxon>Spirotrichea</taxon>
        <taxon>Hypotrichia</taxon>
        <taxon>Euplotida</taxon>
        <taxon>Euplotidae</taxon>
        <taxon>Moneuplotes</taxon>
    </lineage>
</organism>
<gene>
    <name evidence="2" type="ORF">ECRASSUSDP1_LOCUS14165</name>
</gene>
<accession>A0AAD2CVM8</accession>
<feature type="transmembrane region" description="Helical" evidence="1">
    <location>
        <begin position="12"/>
        <end position="31"/>
    </location>
</feature>
<dbReference type="AlphaFoldDB" id="A0AAD2CVM8"/>
<evidence type="ECO:0000313" key="3">
    <source>
        <dbReference type="Proteomes" id="UP001295684"/>
    </source>
</evidence>
<comment type="caution">
    <text evidence="2">The sequence shown here is derived from an EMBL/GenBank/DDBJ whole genome shotgun (WGS) entry which is preliminary data.</text>
</comment>
<proteinExistence type="predicted"/>
<keyword evidence="1" id="KW-0812">Transmembrane</keyword>
<keyword evidence="1" id="KW-0472">Membrane</keyword>
<evidence type="ECO:0000313" key="2">
    <source>
        <dbReference type="EMBL" id="CAI2372831.1"/>
    </source>
</evidence>
<keyword evidence="1" id="KW-1133">Transmembrane helix</keyword>
<dbReference type="Proteomes" id="UP001295684">
    <property type="component" value="Unassembled WGS sequence"/>
</dbReference>
<name>A0AAD2CVM8_EUPCR</name>
<dbReference type="EMBL" id="CAMPGE010014140">
    <property type="protein sequence ID" value="CAI2372831.1"/>
    <property type="molecule type" value="Genomic_DNA"/>
</dbReference>
<reference evidence="2" key="1">
    <citation type="submission" date="2023-07" db="EMBL/GenBank/DDBJ databases">
        <authorList>
            <consortium name="AG Swart"/>
            <person name="Singh M."/>
            <person name="Singh A."/>
            <person name="Seah K."/>
            <person name="Emmerich C."/>
        </authorList>
    </citation>
    <scope>NUCLEOTIDE SEQUENCE</scope>
    <source>
        <strain evidence="2">DP1</strain>
    </source>
</reference>
<evidence type="ECO:0000256" key="1">
    <source>
        <dbReference type="SAM" id="Phobius"/>
    </source>
</evidence>
<sequence>MLAHFAHNIFMSRFSIITFIISFNLKIFCFYRKKANYSKMHPSFDKCTRWIILKQKNMDKLRIISDLLKPKKTHNRPIPCCDLLNGSSFTSKILQTLSSLNSSICLSKRSLSLIIPKNPTHNQASHPTQICLTQNRSTAFLKKKKASAVSTRRGKSGFGVDEILR</sequence>
<keyword evidence="3" id="KW-1185">Reference proteome</keyword>